<sequence length="295" mass="31177">MTYAAIEAGGTKFVCSVGDAQGGLLDQFTFPTTVPGETLGRVIHFLQGHAGDLAAIGIGSFGPIDTCPQSPSYGYITSTPKPNWQSVNFLGQLKAHFQLPIAWTTDVNAAAYGEYSLGAGRQVRSLVYYTIGTGIGGGAIQAGRFIGGLSHPEMGHMRVQVHPDDAFPGHCPFHQTCLEGLASGPAIAARMGRPASDLPADDPFWDIEAYYLAQALVNTSLILAPEMIILGGGVMKQGHLLDRVRAQFESLTAGYIKTPTPEDYIQGPALQDNAATIGCFALAREAAQGHFPAKD</sequence>
<protein>
    <recommendedName>
        <fullName evidence="6">fructokinase</fullName>
        <ecNumber evidence="6">2.7.1.4</ecNumber>
    </recommendedName>
</protein>
<dbReference type="InterPro" id="IPR049874">
    <property type="entry name" value="ROK_cs"/>
</dbReference>
<dbReference type="InterPro" id="IPR043129">
    <property type="entry name" value="ATPase_NBD"/>
</dbReference>
<proteinExistence type="inferred from homology"/>
<comment type="similarity">
    <text evidence="2">Belongs to the ROK (NagC/XylR) family.</text>
</comment>
<keyword evidence="5" id="KW-0460">Magnesium</keyword>
<evidence type="ECO:0000313" key="9">
    <source>
        <dbReference type="Proteomes" id="UP001631949"/>
    </source>
</evidence>
<dbReference type="InterPro" id="IPR051804">
    <property type="entry name" value="Carb_Metab_Reg_Kinase/Isom"/>
</dbReference>
<accession>A0ABW9H0C8</accession>
<evidence type="ECO:0000256" key="7">
    <source>
        <dbReference type="ARBA" id="ARBA00048451"/>
    </source>
</evidence>
<comment type="catalytic activity">
    <reaction evidence="7">
        <text>D-fructose + ATP = D-fructose 6-phosphate + ADP + H(+)</text>
        <dbReference type="Rhea" id="RHEA:16125"/>
        <dbReference type="ChEBI" id="CHEBI:15378"/>
        <dbReference type="ChEBI" id="CHEBI:30616"/>
        <dbReference type="ChEBI" id="CHEBI:37721"/>
        <dbReference type="ChEBI" id="CHEBI:61527"/>
        <dbReference type="ChEBI" id="CHEBI:456216"/>
        <dbReference type="EC" id="2.7.1.4"/>
    </reaction>
</comment>
<dbReference type="RefSeq" id="WP_408977877.1">
    <property type="nucleotide sequence ID" value="NZ_JBJUVG010000012.1"/>
</dbReference>
<evidence type="ECO:0000256" key="4">
    <source>
        <dbReference type="ARBA" id="ARBA00022833"/>
    </source>
</evidence>
<evidence type="ECO:0000256" key="5">
    <source>
        <dbReference type="ARBA" id="ARBA00022842"/>
    </source>
</evidence>
<evidence type="ECO:0000256" key="1">
    <source>
        <dbReference type="ARBA" id="ARBA00001946"/>
    </source>
</evidence>
<evidence type="ECO:0000256" key="3">
    <source>
        <dbReference type="ARBA" id="ARBA00022723"/>
    </source>
</evidence>
<comment type="cofactor">
    <cofactor evidence="1">
        <name>Mg(2+)</name>
        <dbReference type="ChEBI" id="CHEBI:18420"/>
    </cofactor>
</comment>
<dbReference type="Gene3D" id="3.30.420.40">
    <property type="match status" value="2"/>
</dbReference>
<dbReference type="Pfam" id="PF00480">
    <property type="entry name" value="ROK"/>
    <property type="match status" value="1"/>
</dbReference>
<reference evidence="8 9" key="1">
    <citation type="journal article" date="2016" name="Int. J. Syst. Evol. Microbiol.">
        <title>Peptococcus simiae sp. nov., isolated from rhesus macaque faeces and emended description of the genus Peptococcus.</title>
        <authorList>
            <person name="Shkoporov A.N."/>
            <person name="Efimov B.A."/>
            <person name="Kondova I."/>
            <person name="Ouwerling B."/>
            <person name="Chaplin A.V."/>
            <person name="Shcherbakova V.A."/>
            <person name="Langermans J.A.M."/>
        </authorList>
    </citation>
    <scope>NUCLEOTIDE SEQUENCE [LARGE SCALE GENOMIC DNA]</scope>
    <source>
        <strain evidence="8 9">M108</strain>
    </source>
</reference>
<keyword evidence="4" id="KW-0862">Zinc</keyword>
<dbReference type="InterPro" id="IPR000600">
    <property type="entry name" value="ROK"/>
</dbReference>
<name>A0ABW9H0C8_9FIRM</name>
<evidence type="ECO:0000256" key="2">
    <source>
        <dbReference type="ARBA" id="ARBA00006479"/>
    </source>
</evidence>
<organism evidence="8 9">
    <name type="scientific">Peptococcus simiae</name>
    <dbReference type="NCBI Taxonomy" id="1643805"/>
    <lineage>
        <taxon>Bacteria</taxon>
        <taxon>Bacillati</taxon>
        <taxon>Bacillota</taxon>
        <taxon>Clostridia</taxon>
        <taxon>Eubacteriales</taxon>
        <taxon>Peptococcaceae</taxon>
        <taxon>Peptococcus</taxon>
    </lineage>
</organism>
<dbReference type="SUPFAM" id="SSF53067">
    <property type="entry name" value="Actin-like ATPase domain"/>
    <property type="match status" value="1"/>
</dbReference>
<dbReference type="PANTHER" id="PTHR42742:SF3">
    <property type="entry name" value="FRUCTOKINASE"/>
    <property type="match status" value="1"/>
</dbReference>
<evidence type="ECO:0000256" key="6">
    <source>
        <dbReference type="ARBA" id="ARBA00038887"/>
    </source>
</evidence>
<comment type="caution">
    <text evidence="8">The sequence shown here is derived from an EMBL/GenBank/DDBJ whole genome shotgun (WGS) entry which is preliminary data.</text>
</comment>
<dbReference type="EMBL" id="JBJUVG010000012">
    <property type="protein sequence ID" value="MFM9414263.1"/>
    <property type="molecule type" value="Genomic_DNA"/>
</dbReference>
<keyword evidence="9" id="KW-1185">Reference proteome</keyword>
<dbReference type="CDD" id="cd24067">
    <property type="entry name" value="ASKHA_NBD_ROK_BsFRK-like"/>
    <property type="match status" value="1"/>
</dbReference>
<dbReference type="PANTHER" id="PTHR42742">
    <property type="entry name" value="TRANSCRIPTIONAL REPRESSOR MPRA"/>
    <property type="match status" value="1"/>
</dbReference>
<evidence type="ECO:0000313" key="8">
    <source>
        <dbReference type="EMBL" id="MFM9414263.1"/>
    </source>
</evidence>
<dbReference type="EC" id="2.7.1.4" evidence="6"/>
<gene>
    <name evidence="8" type="ORF">ACKQTC_07765</name>
</gene>
<dbReference type="PROSITE" id="PS01125">
    <property type="entry name" value="ROK"/>
    <property type="match status" value="1"/>
</dbReference>
<keyword evidence="3" id="KW-0479">Metal-binding</keyword>
<dbReference type="Proteomes" id="UP001631949">
    <property type="component" value="Unassembled WGS sequence"/>
</dbReference>